<accession>A0A0N4UV31</accession>
<proteinExistence type="predicted"/>
<dbReference type="Proteomes" id="UP000274131">
    <property type="component" value="Unassembled WGS sequence"/>
</dbReference>
<protein>
    <submittedName>
        <fullName evidence="2 4">Uncharacterized protein</fullName>
    </submittedName>
</protein>
<dbReference type="STRING" id="51028.A0A0N4UV31"/>
<feature type="region of interest" description="Disordered" evidence="1">
    <location>
        <begin position="14"/>
        <end position="39"/>
    </location>
</feature>
<feature type="compositionally biased region" description="Acidic residues" evidence="1">
    <location>
        <begin position="206"/>
        <end position="218"/>
    </location>
</feature>
<dbReference type="WBParaSite" id="EVEC_0000127901-mRNA-1">
    <property type="protein sequence ID" value="EVEC_0000127901-mRNA-1"/>
    <property type="gene ID" value="EVEC_0000127901"/>
</dbReference>
<feature type="region of interest" description="Disordered" evidence="1">
    <location>
        <begin position="158"/>
        <end position="185"/>
    </location>
</feature>
<evidence type="ECO:0000313" key="3">
    <source>
        <dbReference type="Proteomes" id="UP000274131"/>
    </source>
</evidence>
<dbReference type="EMBL" id="UXUI01007156">
    <property type="protein sequence ID" value="VDD85844.1"/>
    <property type="molecule type" value="Genomic_DNA"/>
</dbReference>
<organism evidence="4">
    <name type="scientific">Enterobius vermicularis</name>
    <name type="common">Human pinworm</name>
    <dbReference type="NCBI Taxonomy" id="51028"/>
    <lineage>
        <taxon>Eukaryota</taxon>
        <taxon>Metazoa</taxon>
        <taxon>Ecdysozoa</taxon>
        <taxon>Nematoda</taxon>
        <taxon>Chromadorea</taxon>
        <taxon>Rhabditida</taxon>
        <taxon>Spirurina</taxon>
        <taxon>Oxyuridomorpha</taxon>
        <taxon>Oxyuroidea</taxon>
        <taxon>Oxyuridae</taxon>
        <taxon>Enterobius</taxon>
    </lineage>
</organism>
<reference evidence="2 3" key="2">
    <citation type="submission" date="2018-10" db="EMBL/GenBank/DDBJ databases">
        <authorList>
            <consortium name="Pathogen Informatics"/>
        </authorList>
    </citation>
    <scope>NUCLEOTIDE SEQUENCE [LARGE SCALE GENOMIC DNA]</scope>
</reference>
<reference evidence="4" key="1">
    <citation type="submission" date="2017-02" db="UniProtKB">
        <authorList>
            <consortium name="WormBaseParasite"/>
        </authorList>
    </citation>
    <scope>IDENTIFICATION</scope>
</reference>
<sequence length="395" mass="45171">MQRISSWFEQLPLRRRSSQRRTESRHLQKQSKSAAPRLRYSVSAVQQHKFRDHSADGYANSLVKQDQQYGRVPDSWNRQETVERTYLNQLQPKCSSLSQAFSSSYCSEPMRIRTNPWISRRRPSINHLIATKPPNDLYYTSVDRCSSIRVKSLDESTCSSGYGSQDSSPESSVHSPDWQPSSKINRRGRFEDKAVECNSIDVDEALGLDFDENDDKESEEPKPIGDSIPEDEHIYHELEAFSRFSLLLNDNACSSDSDISCSSASSLHSQQSSAIYAQPYPLMKADQPDANDDFPNTAASFTYIPSANYRPAPKFHAPPPPPVYSDFDQAEIDFLAELDAQIAELQVKSVAVRQLVDEARERRDARTRSNQMYLKELSELRQLKWVLQDRFELVL</sequence>
<evidence type="ECO:0000256" key="1">
    <source>
        <dbReference type="SAM" id="MobiDB-lite"/>
    </source>
</evidence>
<name>A0A0N4UV31_ENTVE</name>
<feature type="region of interest" description="Disordered" evidence="1">
    <location>
        <begin position="206"/>
        <end position="229"/>
    </location>
</feature>
<evidence type="ECO:0000313" key="2">
    <source>
        <dbReference type="EMBL" id="VDD85844.1"/>
    </source>
</evidence>
<feature type="compositionally biased region" description="Polar residues" evidence="1">
    <location>
        <begin position="158"/>
        <end position="183"/>
    </location>
</feature>
<gene>
    <name evidence="2" type="ORF">EVEC_LOCUS987</name>
</gene>
<dbReference type="AlphaFoldDB" id="A0A0N4UV31"/>
<evidence type="ECO:0000313" key="4">
    <source>
        <dbReference type="WBParaSite" id="EVEC_0000127901-mRNA-1"/>
    </source>
</evidence>
<keyword evidence="3" id="KW-1185">Reference proteome</keyword>
<dbReference type="OrthoDB" id="5866597at2759"/>